<dbReference type="RefSeq" id="XP_066911257.1">
    <property type="nucleotide sequence ID" value="XM_067055156.1"/>
</dbReference>
<accession>A0A7M5U2S0</accession>
<keyword evidence="4" id="KW-1185">Reference proteome</keyword>
<dbReference type="AlphaFoldDB" id="A0A7M5U2S0"/>
<sequence>MKLLCLAILCFFISTAKADQNANELSRDGELESRLRFENVEDPITNVDKEDQEEDLKNDDKENEEEENDDDSDNSDENEEENEDDANKDDDDDDKINDHEVQLADPDNSLKVQKDPSVGRLLVHGARTALKFRRATGFRVRRTVRRVRRAI</sequence>
<keyword evidence="2" id="KW-0732">Signal</keyword>
<dbReference type="GeneID" id="136798525"/>
<organism evidence="3 4">
    <name type="scientific">Clytia hemisphaerica</name>
    <dbReference type="NCBI Taxonomy" id="252671"/>
    <lineage>
        <taxon>Eukaryota</taxon>
        <taxon>Metazoa</taxon>
        <taxon>Cnidaria</taxon>
        <taxon>Hydrozoa</taxon>
        <taxon>Hydroidolina</taxon>
        <taxon>Leptothecata</taxon>
        <taxon>Obeliida</taxon>
        <taxon>Clytiidae</taxon>
        <taxon>Clytia</taxon>
    </lineage>
</organism>
<dbReference type="Proteomes" id="UP000594262">
    <property type="component" value="Unplaced"/>
</dbReference>
<feature type="chain" id="PRO_5029519651" description="Cnidarian restricted protein" evidence="2">
    <location>
        <begin position="19"/>
        <end position="151"/>
    </location>
</feature>
<evidence type="ECO:0000313" key="3">
    <source>
        <dbReference type="EnsemblMetazoa" id="CLYHEMP005469.1"/>
    </source>
</evidence>
<feature type="compositionally biased region" description="Basic and acidic residues" evidence="1">
    <location>
        <begin position="25"/>
        <end position="39"/>
    </location>
</feature>
<feature type="compositionally biased region" description="Acidic residues" evidence="1">
    <location>
        <begin position="50"/>
        <end position="95"/>
    </location>
</feature>
<dbReference type="EnsemblMetazoa" id="CLYHEMT005469.1">
    <property type="protein sequence ID" value="CLYHEMP005469.1"/>
    <property type="gene ID" value="CLYHEMG005469"/>
</dbReference>
<evidence type="ECO:0000313" key="4">
    <source>
        <dbReference type="Proteomes" id="UP000594262"/>
    </source>
</evidence>
<evidence type="ECO:0000256" key="1">
    <source>
        <dbReference type="SAM" id="MobiDB-lite"/>
    </source>
</evidence>
<feature type="signal peptide" evidence="2">
    <location>
        <begin position="1"/>
        <end position="18"/>
    </location>
</feature>
<evidence type="ECO:0008006" key="5">
    <source>
        <dbReference type="Google" id="ProtNLM"/>
    </source>
</evidence>
<evidence type="ECO:0000256" key="2">
    <source>
        <dbReference type="SAM" id="SignalP"/>
    </source>
</evidence>
<feature type="region of interest" description="Disordered" evidence="1">
    <location>
        <begin position="19"/>
        <end position="116"/>
    </location>
</feature>
<name>A0A7M5U2S0_9CNID</name>
<proteinExistence type="predicted"/>
<protein>
    <recommendedName>
        <fullName evidence="5">Cnidarian restricted protein</fullName>
    </recommendedName>
</protein>
<reference evidence="3" key="1">
    <citation type="submission" date="2021-01" db="UniProtKB">
        <authorList>
            <consortium name="EnsemblMetazoa"/>
        </authorList>
    </citation>
    <scope>IDENTIFICATION</scope>
</reference>